<evidence type="ECO:0000313" key="17">
    <source>
        <dbReference type="EMBL" id="KAK6616847.1"/>
    </source>
</evidence>
<keyword evidence="7" id="KW-0720">Serine protease</keyword>
<evidence type="ECO:0000256" key="1">
    <source>
        <dbReference type="ARBA" id="ARBA00004606"/>
    </source>
</evidence>
<dbReference type="Gene3D" id="2.140.10.30">
    <property type="entry name" value="Dipeptidylpeptidase IV, N-terminal domain"/>
    <property type="match status" value="1"/>
</dbReference>
<feature type="domain" description="Dipeptidylpeptidase IV N-terminal" evidence="16">
    <location>
        <begin position="19"/>
        <end position="340"/>
    </location>
</feature>
<dbReference type="GO" id="GO:0006508">
    <property type="term" value="P:proteolysis"/>
    <property type="evidence" value="ECO:0007669"/>
    <property type="project" value="UniProtKB-KW"/>
</dbReference>
<accession>A0AAN8NPX4</accession>
<evidence type="ECO:0000256" key="5">
    <source>
        <dbReference type="ARBA" id="ARBA00022692"/>
    </source>
</evidence>
<dbReference type="GO" id="GO:0005886">
    <property type="term" value="C:plasma membrane"/>
    <property type="evidence" value="ECO:0007669"/>
    <property type="project" value="TreeGrafter"/>
</dbReference>
<feature type="domain" description="Peptidase S9 prolyl oligopeptidase catalytic" evidence="15">
    <location>
        <begin position="515"/>
        <end position="720"/>
    </location>
</feature>
<dbReference type="SUPFAM" id="SSF53474">
    <property type="entry name" value="alpha/beta-Hydrolases"/>
    <property type="match status" value="1"/>
</dbReference>
<dbReference type="GO" id="GO:0008236">
    <property type="term" value="F:serine-type peptidase activity"/>
    <property type="evidence" value="ECO:0007669"/>
    <property type="project" value="UniProtKB-KW"/>
</dbReference>
<evidence type="ECO:0000256" key="11">
    <source>
        <dbReference type="ARBA" id="ARBA00023180"/>
    </source>
</evidence>
<feature type="region of interest" description="Disordered" evidence="14">
    <location>
        <begin position="367"/>
        <end position="393"/>
    </location>
</feature>
<keyword evidence="10" id="KW-0472">Membrane</keyword>
<evidence type="ECO:0000256" key="12">
    <source>
        <dbReference type="ARBA" id="ARBA00037847"/>
    </source>
</evidence>
<sequence>MLEMLCILSLISCPFCLFVVQLFRYSFLAKYYVFDISTTEVFPLTMDFIDAQHNFLLHAEWTPRGNALILVYNYDIYYKPSPTSSRVLRLTDSAVPGIISNGLPDWLYEEEILSSNKALWMSTDGHLLLYATFNDSTVGEIQLPWYNVNDQIKQYPEIRSLRYPKPGTNNPTVSLFVSDLADLDNINTREIIPPQALLRLRDYYFSSASWISLTEICVVWMNRPQNLSMVTVCKSPLWHCQETQRISGEGKGWVEIFPPPLFSPDGKRYVTLAPVRDGSAGFFRHIITVDIQKKRALPLTHGKHQVNKILAWHNNLNLIYYLGTPEFYPSQTHLYRVSSNPPLLGSPLPLPVCLTCSYANDTFESYVPEESEKKEEKSKDSSFGQANDDSIGGGRWAETEQPCSFHNAMFSSNLSYFILECLGPEVPTTSLYLTKSHSEPPKLVTVLQSNAKLKEKLSAKARPLIKTFSVQISGGYQAQVRLQFPPGLREDEVTKYPLIVQVYGGPGTQLVTDRWKIDWSTFLASGKDYIIAQIDGRGSAGQGYQLMHEVYHRLGTVEVADQLEVTEYLRDTFHFIDDSRIAVWGWSYGGFVASLLLAKSSDTFHCGISIAPVTNWALYDSAYTERYMGLPNVTDNYKGYEESDVSKMAASFRDKMLFLVHGTADDNVHFQHSLALIKALTSKGILLRQQIYPDEKHMLTGVKFHLYKSMSDYLENCFRKQEALDVKSGLRAGGIPDPTST</sequence>
<dbReference type="InterPro" id="IPR002469">
    <property type="entry name" value="Peptidase_S9B_N"/>
</dbReference>
<evidence type="ECO:0000313" key="18">
    <source>
        <dbReference type="Proteomes" id="UP001372834"/>
    </source>
</evidence>
<gene>
    <name evidence="17" type="ORF">RUM43_014988</name>
</gene>
<evidence type="ECO:0000256" key="4">
    <source>
        <dbReference type="ARBA" id="ARBA00022670"/>
    </source>
</evidence>
<keyword evidence="3" id="KW-0031">Aminopeptidase</keyword>
<dbReference type="Pfam" id="PF00326">
    <property type="entry name" value="Peptidase_S9"/>
    <property type="match status" value="1"/>
</dbReference>
<keyword evidence="6" id="KW-0378">Hydrolase</keyword>
<keyword evidence="4" id="KW-0645">Protease</keyword>
<keyword evidence="11" id="KW-0325">Glycoprotein</keyword>
<evidence type="ECO:0000256" key="6">
    <source>
        <dbReference type="ARBA" id="ARBA00022801"/>
    </source>
</evidence>
<evidence type="ECO:0000256" key="13">
    <source>
        <dbReference type="ARBA" id="ARBA00072929"/>
    </source>
</evidence>
<reference evidence="17 18" key="1">
    <citation type="submission" date="2023-10" db="EMBL/GenBank/DDBJ databases">
        <title>Genomes of two closely related lineages of the louse Polyplax serrata with different host specificities.</title>
        <authorList>
            <person name="Martinu J."/>
            <person name="Tarabai H."/>
            <person name="Stefka J."/>
            <person name="Hypsa V."/>
        </authorList>
    </citation>
    <scope>NUCLEOTIDE SEQUENCE [LARGE SCALE GENOMIC DNA]</scope>
    <source>
        <strain evidence="17">HR10_N</strain>
    </source>
</reference>
<dbReference type="AlphaFoldDB" id="A0AAN8NPX4"/>
<dbReference type="GO" id="GO:0004177">
    <property type="term" value="F:aminopeptidase activity"/>
    <property type="evidence" value="ECO:0007669"/>
    <property type="project" value="UniProtKB-KW"/>
</dbReference>
<evidence type="ECO:0000259" key="16">
    <source>
        <dbReference type="Pfam" id="PF00930"/>
    </source>
</evidence>
<evidence type="ECO:0000256" key="3">
    <source>
        <dbReference type="ARBA" id="ARBA00022438"/>
    </source>
</evidence>
<organism evidence="17 18">
    <name type="scientific">Polyplax serrata</name>
    <name type="common">Common mouse louse</name>
    <dbReference type="NCBI Taxonomy" id="468196"/>
    <lineage>
        <taxon>Eukaryota</taxon>
        <taxon>Metazoa</taxon>
        <taxon>Ecdysozoa</taxon>
        <taxon>Arthropoda</taxon>
        <taxon>Hexapoda</taxon>
        <taxon>Insecta</taxon>
        <taxon>Pterygota</taxon>
        <taxon>Neoptera</taxon>
        <taxon>Paraneoptera</taxon>
        <taxon>Psocodea</taxon>
        <taxon>Troctomorpha</taxon>
        <taxon>Phthiraptera</taxon>
        <taxon>Anoplura</taxon>
        <taxon>Polyplacidae</taxon>
        <taxon>Polyplax</taxon>
    </lineage>
</organism>
<comment type="subcellular location">
    <subcellularLocation>
        <location evidence="12">Endomembrane system</location>
        <topology evidence="12">Single-pass membrane protein</topology>
    </subcellularLocation>
    <subcellularLocation>
        <location evidence="1">Membrane</location>
        <topology evidence="1">Single-pass type II membrane protein</topology>
    </subcellularLocation>
</comment>
<evidence type="ECO:0000256" key="2">
    <source>
        <dbReference type="ARBA" id="ARBA00010036"/>
    </source>
</evidence>
<dbReference type="Pfam" id="PF00930">
    <property type="entry name" value="DPPIV_N"/>
    <property type="match status" value="1"/>
</dbReference>
<dbReference type="InterPro" id="IPR050278">
    <property type="entry name" value="Serine_Prot_S9B/DPPIV"/>
</dbReference>
<evidence type="ECO:0000256" key="9">
    <source>
        <dbReference type="ARBA" id="ARBA00022989"/>
    </source>
</evidence>
<dbReference type="InterPro" id="IPR029058">
    <property type="entry name" value="AB_hydrolase_fold"/>
</dbReference>
<comment type="similarity">
    <text evidence="2">Belongs to the peptidase S9B family. DPPIV subfamily.</text>
</comment>
<feature type="compositionally biased region" description="Basic and acidic residues" evidence="14">
    <location>
        <begin position="370"/>
        <end position="380"/>
    </location>
</feature>
<name>A0AAN8NPX4_POLSC</name>
<dbReference type="EMBL" id="JAWJWE010000047">
    <property type="protein sequence ID" value="KAK6616847.1"/>
    <property type="molecule type" value="Genomic_DNA"/>
</dbReference>
<evidence type="ECO:0000256" key="7">
    <source>
        <dbReference type="ARBA" id="ARBA00022825"/>
    </source>
</evidence>
<dbReference type="Proteomes" id="UP001372834">
    <property type="component" value="Unassembled WGS sequence"/>
</dbReference>
<dbReference type="Gene3D" id="3.40.50.1820">
    <property type="entry name" value="alpha/beta hydrolase"/>
    <property type="match status" value="1"/>
</dbReference>
<proteinExistence type="inferred from homology"/>
<dbReference type="SUPFAM" id="SSF82171">
    <property type="entry name" value="DPP6 N-terminal domain-like"/>
    <property type="match status" value="1"/>
</dbReference>
<dbReference type="PANTHER" id="PTHR11731">
    <property type="entry name" value="PROTEASE FAMILY S9B,C DIPEPTIDYL-PEPTIDASE IV-RELATED"/>
    <property type="match status" value="1"/>
</dbReference>
<dbReference type="InterPro" id="IPR001375">
    <property type="entry name" value="Peptidase_S9_cat"/>
</dbReference>
<dbReference type="GO" id="GO:0012505">
    <property type="term" value="C:endomembrane system"/>
    <property type="evidence" value="ECO:0007669"/>
    <property type="project" value="UniProtKB-SubCell"/>
</dbReference>
<keyword evidence="5" id="KW-0812">Transmembrane</keyword>
<dbReference type="PANTHER" id="PTHR11731:SF200">
    <property type="entry name" value="DIPEPTIDYL PEPTIDASE 10, ISOFORM B"/>
    <property type="match status" value="1"/>
</dbReference>
<comment type="caution">
    <text evidence="17">The sequence shown here is derived from an EMBL/GenBank/DDBJ whole genome shotgun (WGS) entry which is preliminary data.</text>
</comment>
<keyword evidence="8" id="KW-0735">Signal-anchor</keyword>
<evidence type="ECO:0000256" key="8">
    <source>
        <dbReference type="ARBA" id="ARBA00022968"/>
    </source>
</evidence>
<dbReference type="FunFam" id="3.40.50.1820:FF:000003">
    <property type="entry name" value="Dipeptidyl peptidase 4"/>
    <property type="match status" value="1"/>
</dbReference>
<evidence type="ECO:0000259" key="15">
    <source>
        <dbReference type="Pfam" id="PF00326"/>
    </source>
</evidence>
<evidence type="ECO:0000256" key="14">
    <source>
        <dbReference type="SAM" id="MobiDB-lite"/>
    </source>
</evidence>
<protein>
    <recommendedName>
        <fullName evidence="13">Venom dipeptidyl peptidase 4</fullName>
    </recommendedName>
</protein>
<dbReference type="GO" id="GO:0008239">
    <property type="term" value="F:dipeptidyl-peptidase activity"/>
    <property type="evidence" value="ECO:0007669"/>
    <property type="project" value="TreeGrafter"/>
</dbReference>
<evidence type="ECO:0000256" key="10">
    <source>
        <dbReference type="ARBA" id="ARBA00023136"/>
    </source>
</evidence>
<keyword evidence="9" id="KW-1133">Transmembrane helix</keyword>